<proteinExistence type="predicted"/>
<dbReference type="AlphaFoldDB" id="A0A382AZV3"/>
<gene>
    <name evidence="1" type="ORF">METZ01_LOCUS159940</name>
</gene>
<accession>A0A382AZV3</accession>
<reference evidence="1" key="1">
    <citation type="submission" date="2018-05" db="EMBL/GenBank/DDBJ databases">
        <authorList>
            <person name="Lanie J.A."/>
            <person name="Ng W.-L."/>
            <person name="Kazmierczak K.M."/>
            <person name="Andrzejewski T.M."/>
            <person name="Davidsen T.M."/>
            <person name="Wayne K.J."/>
            <person name="Tettelin H."/>
            <person name="Glass J.I."/>
            <person name="Rusch D."/>
            <person name="Podicherti R."/>
            <person name="Tsui H.-C.T."/>
            <person name="Winkler M.E."/>
        </authorList>
    </citation>
    <scope>NUCLEOTIDE SEQUENCE</scope>
</reference>
<dbReference type="EMBL" id="UINC01027587">
    <property type="protein sequence ID" value="SVB07086.1"/>
    <property type="molecule type" value="Genomic_DNA"/>
</dbReference>
<name>A0A382AZV3_9ZZZZ</name>
<evidence type="ECO:0000313" key="1">
    <source>
        <dbReference type="EMBL" id="SVB07086.1"/>
    </source>
</evidence>
<protein>
    <submittedName>
        <fullName evidence="1">Uncharacterized protein</fullName>
    </submittedName>
</protein>
<organism evidence="1">
    <name type="scientific">marine metagenome</name>
    <dbReference type="NCBI Taxonomy" id="408172"/>
    <lineage>
        <taxon>unclassified sequences</taxon>
        <taxon>metagenomes</taxon>
        <taxon>ecological metagenomes</taxon>
    </lineage>
</organism>
<sequence length="100" mass="11593">MPPDIENEWITLCSRYGLDAVEVQIVSERYDMYKDYTSSGTGKALPLARWYKWYRIEKLSEGHAAIGDCSVDPEAISRKQVLGEADFLQILELYRNTERE</sequence>